<feature type="chain" id="PRO_5004580649" description="Prokineticin domain-containing protein" evidence="1">
    <location>
        <begin position="24"/>
        <end position="106"/>
    </location>
</feature>
<dbReference type="AlphaFoldDB" id="T1JUA6"/>
<name>T1JUA6_TETUR</name>
<feature type="signal peptide" evidence="1">
    <location>
        <begin position="1"/>
        <end position="23"/>
    </location>
</feature>
<dbReference type="EMBL" id="CAEY01000775">
    <property type="status" value="NOT_ANNOTATED_CDS"/>
    <property type="molecule type" value="Genomic_DNA"/>
</dbReference>
<dbReference type="Proteomes" id="UP000015104">
    <property type="component" value="Unassembled WGS sequence"/>
</dbReference>
<dbReference type="HOGENOM" id="CLU_2237818_0_0_1"/>
<organism evidence="2 3">
    <name type="scientific">Tetranychus urticae</name>
    <name type="common">Two-spotted spider mite</name>
    <dbReference type="NCBI Taxonomy" id="32264"/>
    <lineage>
        <taxon>Eukaryota</taxon>
        <taxon>Metazoa</taxon>
        <taxon>Ecdysozoa</taxon>
        <taxon>Arthropoda</taxon>
        <taxon>Chelicerata</taxon>
        <taxon>Arachnida</taxon>
        <taxon>Acari</taxon>
        <taxon>Acariformes</taxon>
        <taxon>Trombidiformes</taxon>
        <taxon>Prostigmata</taxon>
        <taxon>Eleutherengona</taxon>
        <taxon>Raphignathae</taxon>
        <taxon>Tetranychoidea</taxon>
        <taxon>Tetranychidae</taxon>
        <taxon>Tetranychus</taxon>
    </lineage>
</organism>
<proteinExistence type="predicted"/>
<reference evidence="2" key="2">
    <citation type="submission" date="2015-06" db="UniProtKB">
        <authorList>
            <consortium name="EnsemblMetazoa"/>
        </authorList>
    </citation>
    <scope>IDENTIFICATION</scope>
</reference>
<sequence length="106" mass="11670">MNLSYVCFLLMYFVFFIIGSASSQNCYSNPEACQKGECCVKVQTIVGKCKKLKEVNNYCNIKSIGEMGKKHVYQGACPCQEGLECVAKDGIVGEVMGTCKKINDTD</sequence>
<dbReference type="EnsemblMetazoa" id="tetur02g00230.1">
    <property type="protein sequence ID" value="tetur02g00230.1"/>
    <property type="gene ID" value="tetur02g00230"/>
</dbReference>
<protein>
    <recommendedName>
        <fullName evidence="4">Prokineticin domain-containing protein</fullName>
    </recommendedName>
</protein>
<keyword evidence="3" id="KW-1185">Reference proteome</keyword>
<accession>T1JUA6</accession>
<evidence type="ECO:0000313" key="3">
    <source>
        <dbReference type="Proteomes" id="UP000015104"/>
    </source>
</evidence>
<evidence type="ECO:0008006" key="4">
    <source>
        <dbReference type="Google" id="ProtNLM"/>
    </source>
</evidence>
<reference evidence="3" key="1">
    <citation type="submission" date="2011-08" db="EMBL/GenBank/DDBJ databases">
        <authorList>
            <person name="Rombauts S."/>
        </authorList>
    </citation>
    <scope>NUCLEOTIDE SEQUENCE</scope>
    <source>
        <strain evidence="3">London</strain>
    </source>
</reference>
<keyword evidence="1" id="KW-0732">Signal</keyword>
<dbReference type="Gene3D" id="2.10.80.10">
    <property type="entry name" value="Lipase, subunit A"/>
    <property type="match status" value="1"/>
</dbReference>
<evidence type="ECO:0000313" key="2">
    <source>
        <dbReference type="EnsemblMetazoa" id="tetur02g00230.1"/>
    </source>
</evidence>
<evidence type="ECO:0000256" key="1">
    <source>
        <dbReference type="SAM" id="SignalP"/>
    </source>
</evidence>